<protein>
    <recommendedName>
        <fullName evidence="2">GTP cyclohydrolase 1 type 2 homolog</fullName>
    </recommendedName>
</protein>
<dbReference type="Proteomes" id="UP000198672">
    <property type="component" value="Unassembled WGS sequence"/>
</dbReference>
<organism evidence="5 6">
    <name type="scientific">Allochromatium warmingii</name>
    <name type="common">Chromatium warmingii</name>
    <dbReference type="NCBI Taxonomy" id="61595"/>
    <lineage>
        <taxon>Bacteria</taxon>
        <taxon>Pseudomonadati</taxon>
        <taxon>Pseudomonadota</taxon>
        <taxon>Gammaproteobacteria</taxon>
        <taxon>Chromatiales</taxon>
        <taxon>Chromatiaceae</taxon>
        <taxon>Allochromatium</taxon>
    </lineage>
</organism>
<dbReference type="PANTHER" id="PTHR13799:SF14">
    <property type="entry name" value="GTP CYCLOHYDROLASE 1 TYPE 2 HOMOLOG"/>
    <property type="match status" value="1"/>
</dbReference>
<evidence type="ECO:0000313" key="5">
    <source>
        <dbReference type="EMBL" id="SDX64537.1"/>
    </source>
</evidence>
<dbReference type="InterPro" id="IPR036069">
    <property type="entry name" value="DUF34/NIF3_sf"/>
</dbReference>
<evidence type="ECO:0000313" key="6">
    <source>
        <dbReference type="Proteomes" id="UP000198672"/>
    </source>
</evidence>
<feature type="binding site" evidence="4">
    <location>
        <position position="222"/>
    </location>
    <ligand>
        <name>a divalent metal cation</name>
        <dbReference type="ChEBI" id="CHEBI:60240"/>
        <label>1</label>
    </ligand>
</feature>
<dbReference type="PANTHER" id="PTHR13799">
    <property type="entry name" value="NGG1 INTERACTING FACTOR 3"/>
    <property type="match status" value="1"/>
</dbReference>
<dbReference type="FunFam" id="3.40.1390.30:FF:000002">
    <property type="entry name" value="Nif3-like dinuclear metal center protein"/>
    <property type="match status" value="1"/>
</dbReference>
<dbReference type="Pfam" id="PF01784">
    <property type="entry name" value="DUF34_NIF3"/>
    <property type="match status" value="1"/>
</dbReference>
<proteinExistence type="inferred from homology"/>
<dbReference type="Gene3D" id="3.40.1390.30">
    <property type="entry name" value="NIF3 (NGG1p interacting factor 3)-like"/>
    <property type="match status" value="2"/>
</dbReference>
<comment type="similarity">
    <text evidence="1">Belongs to the GTP cyclohydrolase I type 2/NIF3 family.</text>
</comment>
<dbReference type="GO" id="GO:0046872">
    <property type="term" value="F:metal ion binding"/>
    <property type="evidence" value="ECO:0007669"/>
    <property type="project" value="UniProtKB-KW"/>
</dbReference>
<name>A0A1H3DDV1_ALLWA</name>
<dbReference type="RefSeq" id="WP_091332525.1">
    <property type="nucleotide sequence ID" value="NZ_FNOW01000008.1"/>
</dbReference>
<dbReference type="EMBL" id="FNOW01000008">
    <property type="protein sequence ID" value="SDX64537.1"/>
    <property type="molecule type" value="Genomic_DNA"/>
</dbReference>
<keyword evidence="6" id="KW-1185">Reference proteome</keyword>
<sequence length="250" mass="27072">MLPIHALIDYCDTLLDAARFKDYAPNGLQVEGERPVKRLISGVTASAALLDAAIAERADAILVHHGWFWNNEHPCLTGIKGRRARTLLRAGTSLIAYHLPLDAHPELGNNAQLARRLDFVAAEPTSLANGLVWVGRLAEPLTPTAFAEHVSQRLARPAQRVGRETGVIERVAWCTGGGQGYLEAAAGLGVDAFLSGELSEQTTHQARELDLCYLAAGHHATERYGVQALGAHLAAQFGLWHRFVEIDNPA</sequence>
<accession>A0A1H3DDV1</accession>
<dbReference type="SUPFAM" id="SSF102705">
    <property type="entry name" value="NIF3 (NGG1p interacting factor 3)-like"/>
    <property type="match status" value="1"/>
</dbReference>
<dbReference type="STRING" id="61595.SAMN05421644_10882"/>
<dbReference type="InterPro" id="IPR002678">
    <property type="entry name" value="DUF34/NIF3"/>
</dbReference>
<feature type="binding site" evidence="4">
    <location>
        <position position="102"/>
    </location>
    <ligand>
        <name>a divalent metal cation</name>
        <dbReference type="ChEBI" id="CHEBI:60240"/>
        <label>1</label>
    </ligand>
</feature>
<dbReference type="NCBIfam" id="TIGR00486">
    <property type="entry name" value="YbgI_SA1388"/>
    <property type="match status" value="1"/>
</dbReference>
<feature type="binding site" evidence="4">
    <location>
        <position position="218"/>
    </location>
    <ligand>
        <name>a divalent metal cation</name>
        <dbReference type="ChEBI" id="CHEBI:60240"/>
        <label>1</label>
    </ligand>
</feature>
<gene>
    <name evidence="5" type="ORF">SAMN05421644_10882</name>
</gene>
<evidence type="ECO:0000256" key="3">
    <source>
        <dbReference type="ARBA" id="ARBA00022723"/>
    </source>
</evidence>
<dbReference type="AlphaFoldDB" id="A0A1H3DDV1"/>
<feature type="binding site" evidence="4">
    <location>
        <position position="65"/>
    </location>
    <ligand>
        <name>a divalent metal cation</name>
        <dbReference type="ChEBI" id="CHEBI:60240"/>
        <label>1</label>
    </ligand>
</feature>
<reference evidence="6" key="1">
    <citation type="submission" date="2016-10" db="EMBL/GenBank/DDBJ databases">
        <authorList>
            <person name="Varghese N."/>
            <person name="Submissions S."/>
        </authorList>
    </citation>
    <scope>NUCLEOTIDE SEQUENCE [LARGE SCALE GENOMIC DNA]</scope>
    <source>
        <strain evidence="6">DSM 173</strain>
    </source>
</reference>
<evidence type="ECO:0000256" key="1">
    <source>
        <dbReference type="ARBA" id="ARBA00006964"/>
    </source>
</evidence>
<dbReference type="OrthoDB" id="9800881at2"/>
<evidence type="ECO:0000256" key="4">
    <source>
        <dbReference type="PIRSR" id="PIRSR602678-1"/>
    </source>
</evidence>
<keyword evidence="3 4" id="KW-0479">Metal-binding</keyword>
<dbReference type="GO" id="GO:0005737">
    <property type="term" value="C:cytoplasm"/>
    <property type="evidence" value="ECO:0007669"/>
    <property type="project" value="TreeGrafter"/>
</dbReference>
<evidence type="ECO:0000256" key="2">
    <source>
        <dbReference type="ARBA" id="ARBA00022112"/>
    </source>
</evidence>
<feature type="binding site" evidence="4">
    <location>
        <position position="64"/>
    </location>
    <ligand>
        <name>a divalent metal cation</name>
        <dbReference type="ChEBI" id="CHEBI:60240"/>
        <label>2</label>
    </ligand>
</feature>